<dbReference type="InterPro" id="IPR001584">
    <property type="entry name" value="Integrase_cat-core"/>
</dbReference>
<proteinExistence type="predicted"/>
<dbReference type="PANTHER" id="PTHR48475:SF1">
    <property type="entry name" value="RNASE H TYPE-1 DOMAIN-CONTAINING PROTEIN"/>
    <property type="match status" value="1"/>
</dbReference>
<dbReference type="Gene3D" id="3.30.420.10">
    <property type="entry name" value="Ribonuclease H-like superfamily/Ribonuclease H"/>
    <property type="match status" value="1"/>
</dbReference>
<dbReference type="PIR" id="S47444">
    <property type="entry name" value="S47444"/>
</dbReference>
<accession>Q40580</accession>
<dbReference type="PANTHER" id="PTHR48475">
    <property type="entry name" value="RIBONUCLEASE H"/>
    <property type="match status" value="1"/>
</dbReference>
<dbReference type="Pfam" id="PF00665">
    <property type="entry name" value="rve"/>
    <property type="match status" value="1"/>
</dbReference>
<evidence type="ECO:0000313" key="2">
    <source>
        <dbReference type="EMBL" id="CAA56791.1"/>
    </source>
</evidence>
<dbReference type="PROSITE" id="PS50994">
    <property type="entry name" value="INTEGRASE"/>
    <property type="match status" value="1"/>
</dbReference>
<dbReference type="Gene3D" id="1.10.340.70">
    <property type="match status" value="1"/>
</dbReference>
<feature type="non-terminal residue" evidence="2">
    <location>
        <position position="382"/>
    </location>
</feature>
<name>Q40580_TOBAC</name>
<dbReference type="EMBL" id="X80830">
    <property type="protein sequence ID" value="CAA56791.1"/>
    <property type="molecule type" value="Genomic_DNA"/>
</dbReference>
<feature type="domain" description="Integrase catalytic" evidence="1">
    <location>
        <begin position="76"/>
        <end position="237"/>
    </location>
</feature>
<dbReference type="SUPFAM" id="SSF53098">
    <property type="entry name" value="Ribonuclease H-like"/>
    <property type="match status" value="1"/>
</dbReference>
<dbReference type="AlphaFoldDB" id="Q40580"/>
<sequence length="382" mass="43841">GSPGLQEFDIKLPNFLKRYTLELADHMNGFVLSKKILRAGYFWMTMETDCIRYVQKCHQCQIYADMMRVPPNKLNATSAPWPFAAWGMDIIGPIEPTASNWHKFILVAIDYFTKWVEAASYKVVTKKVVTDFVRDCIVCRFEVPESIITDNAANLHSALMKAMCDTFKIKHKNSTAYMPQMNGVVEAANKNIKKILRKMVDNHKEWHEKLPFALLGYCTIVCTSIGATPYLLVYSTEAVIHVEVEITSLRIIQEDVLSDAEWIRSRYEQLSLIDGKRVVCHGQLYHNRMSRAFNKRVKPRQFASGQLVLKRIFPHQDEAKGKFSPNWQGPYMVHRVLTGGTLILAEIDGEVWPKPINSDVVKRYYVSNVRISSSDVIKLWST</sequence>
<gene>
    <name evidence="2" type="primary">str246N</name>
</gene>
<dbReference type="InterPro" id="IPR036397">
    <property type="entry name" value="RNaseH_sf"/>
</dbReference>
<dbReference type="GO" id="GO:0015074">
    <property type="term" value="P:DNA integration"/>
    <property type="evidence" value="ECO:0007669"/>
    <property type="project" value="InterPro"/>
</dbReference>
<protein>
    <submittedName>
        <fullName evidence="2">Integrase</fullName>
    </submittedName>
</protein>
<dbReference type="InterPro" id="IPR012337">
    <property type="entry name" value="RNaseH-like_sf"/>
</dbReference>
<dbReference type="GO" id="GO:0003676">
    <property type="term" value="F:nucleic acid binding"/>
    <property type="evidence" value="ECO:0007669"/>
    <property type="project" value="InterPro"/>
</dbReference>
<reference evidence="2" key="1">
    <citation type="journal article" date="1994" name="Plant Mol. Biol.">
        <title>Structural organization of str 246C and str 246N, plant defense-related genes from Nicotiana tabacum.</title>
        <authorList>
            <person name="Froissard D."/>
            <person name="Gough C."/>
            <person name="Czernic P."/>
            <person name="Schneider M."/>
            <person name="Toppan A."/>
            <person name="Roby D."/>
            <person name="Marco Y."/>
        </authorList>
    </citation>
    <scope>NUCLEOTIDE SEQUENCE</scope>
</reference>
<evidence type="ECO:0000259" key="1">
    <source>
        <dbReference type="PROSITE" id="PS50994"/>
    </source>
</evidence>
<organism evidence="2">
    <name type="scientific">Nicotiana tabacum</name>
    <name type="common">Common tobacco</name>
    <dbReference type="NCBI Taxonomy" id="4097"/>
    <lineage>
        <taxon>Eukaryota</taxon>
        <taxon>Viridiplantae</taxon>
        <taxon>Streptophyta</taxon>
        <taxon>Embryophyta</taxon>
        <taxon>Tracheophyta</taxon>
        <taxon>Spermatophyta</taxon>
        <taxon>Magnoliopsida</taxon>
        <taxon>eudicotyledons</taxon>
        <taxon>Gunneridae</taxon>
        <taxon>Pentapetalae</taxon>
        <taxon>asterids</taxon>
        <taxon>lamiids</taxon>
        <taxon>Solanales</taxon>
        <taxon>Solanaceae</taxon>
        <taxon>Nicotianoideae</taxon>
        <taxon>Nicotianeae</taxon>
        <taxon>Nicotiana</taxon>
    </lineage>
</organism>